<dbReference type="PROSITE" id="PS50850">
    <property type="entry name" value="MFS"/>
    <property type="match status" value="1"/>
</dbReference>
<dbReference type="InterPro" id="IPR011701">
    <property type="entry name" value="MFS"/>
</dbReference>
<keyword evidence="3 6" id="KW-1133">Transmembrane helix</keyword>
<feature type="transmembrane region" description="Helical" evidence="6">
    <location>
        <begin position="195"/>
        <end position="220"/>
    </location>
</feature>
<feature type="domain" description="Major facilitator superfamily (MFS) profile" evidence="7">
    <location>
        <begin position="104"/>
        <end position="538"/>
    </location>
</feature>
<dbReference type="SUPFAM" id="SSF103473">
    <property type="entry name" value="MFS general substrate transporter"/>
    <property type="match status" value="1"/>
</dbReference>
<proteinExistence type="predicted"/>
<dbReference type="EMBL" id="MCGR01000003">
    <property type="protein sequence ID" value="ORY90644.1"/>
    <property type="molecule type" value="Genomic_DNA"/>
</dbReference>
<keyword evidence="4 6" id="KW-0472">Membrane</keyword>
<dbReference type="GO" id="GO:0022857">
    <property type="term" value="F:transmembrane transporter activity"/>
    <property type="evidence" value="ECO:0007669"/>
    <property type="project" value="InterPro"/>
</dbReference>
<dbReference type="CDD" id="cd17323">
    <property type="entry name" value="MFS_Tpo1_MDR_like"/>
    <property type="match status" value="1"/>
</dbReference>
<evidence type="ECO:0000313" key="8">
    <source>
        <dbReference type="EMBL" id="ORY90644.1"/>
    </source>
</evidence>
<feature type="transmembrane region" description="Helical" evidence="6">
    <location>
        <begin position="504"/>
        <end position="525"/>
    </location>
</feature>
<feature type="transmembrane region" description="Helical" evidence="6">
    <location>
        <begin position="258"/>
        <end position="278"/>
    </location>
</feature>
<feature type="transmembrane region" description="Helical" evidence="6">
    <location>
        <begin position="440"/>
        <end position="460"/>
    </location>
</feature>
<evidence type="ECO:0000259" key="7">
    <source>
        <dbReference type="PROSITE" id="PS50850"/>
    </source>
</evidence>
<reference evidence="8 9" key="1">
    <citation type="submission" date="2016-07" db="EMBL/GenBank/DDBJ databases">
        <title>Pervasive Adenine N6-methylation of Active Genes in Fungi.</title>
        <authorList>
            <consortium name="DOE Joint Genome Institute"/>
            <person name="Mondo S.J."/>
            <person name="Dannebaum R.O."/>
            <person name="Kuo R.C."/>
            <person name="Labutti K."/>
            <person name="Haridas S."/>
            <person name="Kuo A."/>
            <person name="Salamov A."/>
            <person name="Ahrendt S.R."/>
            <person name="Lipzen A."/>
            <person name="Sullivan W."/>
            <person name="Andreopoulos W.B."/>
            <person name="Clum A."/>
            <person name="Lindquist E."/>
            <person name="Daum C."/>
            <person name="Ramamoorthy G.K."/>
            <person name="Gryganskyi A."/>
            <person name="Culley D."/>
            <person name="Magnuson J.K."/>
            <person name="James T.Y."/>
            <person name="O'Malley M.A."/>
            <person name="Stajich J.E."/>
            <person name="Spatafora J.W."/>
            <person name="Visel A."/>
            <person name="Grigoriev I.V."/>
        </authorList>
    </citation>
    <scope>NUCLEOTIDE SEQUENCE [LARGE SCALE GENOMIC DNA]</scope>
    <source>
        <strain evidence="8 9">62-1032</strain>
    </source>
</reference>
<feature type="transmembrane region" description="Helical" evidence="6">
    <location>
        <begin position="139"/>
        <end position="157"/>
    </location>
</feature>
<protein>
    <submittedName>
        <fullName evidence="8">MFS general substrate transporter</fullName>
    </submittedName>
</protein>
<feature type="transmembrane region" description="Helical" evidence="6">
    <location>
        <begin position="371"/>
        <end position="392"/>
    </location>
</feature>
<dbReference type="FunCoup" id="A0A1Y2G158">
    <property type="interactions" value="85"/>
</dbReference>
<feature type="region of interest" description="Disordered" evidence="5">
    <location>
        <begin position="1"/>
        <end position="77"/>
    </location>
</feature>
<dbReference type="AlphaFoldDB" id="A0A1Y2G158"/>
<feature type="transmembrane region" description="Helical" evidence="6">
    <location>
        <begin position="334"/>
        <end position="359"/>
    </location>
</feature>
<comment type="subcellular location">
    <subcellularLocation>
        <location evidence="1">Membrane</location>
        <topology evidence="1">Multi-pass membrane protein</topology>
    </subcellularLocation>
</comment>
<name>A0A1Y2G158_9BASI</name>
<keyword evidence="2 6" id="KW-0812">Transmembrane</keyword>
<dbReference type="Pfam" id="PF07690">
    <property type="entry name" value="MFS_1"/>
    <property type="match status" value="1"/>
</dbReference>
<dbReference type="GO" id="GO:0005886">
    <property type="term" value="C:plasma membrane"/>
    <property type="evidence" value="ECO:0007669"/>
    <property type="project" value="TreeGrafter"/>
</dbReference>
<sequence>MPNITTVLSQVSQHPASPGDEATFPQLTERGPITDAYVETTATGLVDAEEAEREMSRTTSRTAYNPDASSAEKGKPEHDAKLVTFLDDDPENPRNFSQLTKWIVTVIATSMCFAVGISSSIITGGLRETREEFHSSQEVVNLTVCVFVIGFGVGPMFMSPLSELIGRKLVYLISMGLFCIFSIPCAVAKSMAVLIVFRFLAGTAASVPMCNAAGSIADVWSINQRGFKMSAFSSMLFLSPCLGPLFGGYMAMNISWRWLYWLQCIMAGALFLAVLVLMPESYAPTILARRAKRLRKETGDSSIMTEQERRRRPTSEIVSEALLRPFIMLCTEGIMIAFAGFLCLIYGLLYGFFFAYPIVFEQGHGFNSGQTGLAFLGIFVGICICGCVFCPLQENYYQRKVLEGNGHADPEHRLPMMMVGAVILPISLFIFAWTSNPKTHWAGAVVSGIPFGCALVAIYISANSYLVDTYNLYGASAMAAKTLIRSLAGASVPIYMYARLGNEWAGSLLAFISVGMAPIPFLFWFKGAALRKRSKMAS</sequence>
<comment type="caution">
    <text evidence="8">The sequence shown here is derived from an EMBL/GenBank/DDBJ whole genome shotgun (WGS) entry which is preliminary data.</text>
</comment>
<dbReference type="GO" id="GO:0042908">
    <property type="term" value="P:xenobiotic transport"/>
    <property type="evidence" value="ECO:0007669"/>
    <property type="project" value="UniProtKB-ARBA"/>
</dbReference>
<feature type="transmembrane region" description="Helical" evidence="6">
    <location>
        <begin position="102"/>
        <end position="127"/>
    </location>
</feature>
<dbReference type="GO" id="GO:0140115">
    <property type="term" value="P:export across plasma membrane"/>
    <property type="evidence" value="ECO:0007669"/>
    <property type="project" value="UniProtKB-ARBA"/>
</dbReference>
<organism evidence="8 9">
    <name type="scientific">Leucosporidium creatinivorum</name>
    <dbReference type="NCBI Taxonomy" id="106004"/>
    <lineage>
        <taxon>Eukaryota</taxon>
        <taxon>Fungi</taxon>
        <taxon>Dikarya</taxon>
        <taxon>Basidiomycota</taxon>
        <taxon>Pucciniomycotina</taxon>
        <taxon>Microbotryomycetes</taxon>
        <taxon>Leucosporidiales</taxon>
        <taxon>Leucosporidium</taxon>
    </lineage>
</organism>
<accession>A0A1Y2G158</accession>
<feature type="transmembrane region" description="Helical" evidence="6">
    <location>
        <begin position="169"/>
        <end position="189"/>
    </location>
</feature>
<evidence type="ECO:0000256" key="1">
    <source>
        <dbReference type="ARBA" id="ARBA00004141"/>
    </source>
</evidence>
<evidence type="ECO:0000256" key="3">
    <source>
        <dbReference type="ARBA" id="ARBA00022989"/>
    </source>
</evidence>
<dbReference type="STRING" id="106004.A0A1Y2G158"/>
<evidence type="ECO:0000256" key="2">
    <source>
        <dbReference type="ARBA" id="ARBA00022692"/>
    </source>
</evidence>
<feature type="transmembrane region" description="Helical" evidence="6">
    <location>
        <begin position="413"/>
        <end position="434"/>
    </location>
</feature>
<evidence type="ECO:0000256" key="4">
    <source>
        <dbReference type="ARBA" id="ARBA00023136"/>
    </source>
</evidence>
<dbReference type="PANTHER" id="PTHR23502:SF48">
    <property type="entry name" value="MULTIDRUG TRANSPORTER, PUTATIVE (AFU_ORTHOLOGUE AFUA_5G02700)-RELATED"/>
    <property type="match status" value="1"/>
</dbReference>
<dbReference type="OrthoDB" id="6770063at2759"/>
<dbReference type="PROSITE" id="PS00216">
    <property type="entry name" value="SUGAR_TRANSPORT_1"/>
    <property type="match status" value="1"/>
</dbReference>
<dbReference type="InterPro" id="IPR036259">
    <property type="entry name" value="MFS_trans_sf"/>
</dbReference>
<keyword evidence="9" id="KW-1185">Reference proteome</keyword>
<evidence type="ECO:0000256" key="6">
    <source>
        <dbReference type="SAM" id="Phobius"/>
    </source>
</evidence>
<feature type="transmembrane region" description="Helical" evidence="6">
    <location>
        <begin position="472"/>
        <end position="498"/>
    </location>
</feature>
<evidence type="ECO:0000256" key="5">
    <source>
        <dbReference type="SAM" id="MobiDB-lite"/>
    </source>
</evidence>
<feature type="compositionally biased region" description="Polar residues" evidence="5">
    <location>
        <begin position="1"/>
        <end position="15"/>
    </location>
</feature>
<dbReference type="Gene3D" id="1.20.1250.20">
    <property type="entry name" value="MFS general substrate transporter like domains"/>
    <property type="match status" value="1"/>
</dbReference>
<evidence type="ECO:0000313" key="9">
    <source>
        <dbReference type="Proteomes" id="UP000193467"/>
    </source>
</evidence>
<dbReference type="Proteomes" id="UP000193467">
    <property type="component" value="Unassembled WGS sequence"/>
</dbReference>
<dbReference type="FunFam" id="1.20.1250.20:FF:000011">
    <property type="entry name" value="MFS multidrug transporter, putative"/>
    <property type="match status" value="1"/>
</dbReference>
<dbReference type="InterPro" id="IPR020846">
    <property type="entry name" value="MFS_dom"/>
</dbReference>
<dbReference type="PANTHER" id="PTHR23502">
    <property type="entry name" value="MAJOR FACILITATOR SUPERFAMILY"/>
    <property type="match status" value="1"/>
</dbReference>
<dbReference type="InParanoid" id="A0A1Y2G158"/>
<gene>
    <name evidence="8" type="ORF">BCR35DRAFT_316912</name>
</gene>
<feature type="transmembrane region" description="Helical" evidence="6">
    <location>
        <begin position="232"/>
        <end position="252"/>
    </location>
</feature>
<dbReference type="InterPro" id="IPR005829">
    <property type="entry name" value="Sugar_transporter_CS"/>
</dbReference>